<organism evidence="2 3">
    <name type="scientific">Paenarthrobacter ilicis</name>
    <dbReference type="NCBI Taxonomy" id="43665"/>
    <lineage>
        <taxon>Bacteria</taxon>
        <taxon>Bacillati</taxon>
        <taxon>Actinomycetota</taxon>
        <taxon>Actinomycetes</taxon>
        <taxon>Micrococcales</taxon>
        <taxon>Micrococcaceae</taxon>
        <taxon>Paenarthrobacter</taxon>
    </lineage>
</organism>
<sequence length="245" mass="25588">MSVDSKALIRGLGSELLRYVSGYSVLGTLAFCILVPWFVANFLGWPDQAKSAQDVAIFWAIAVSLVPVAAFAGSYVVTREAFYRTLRRSIVTCGATALVHSKCAAALIIGLLTGLVGLILWGLSVALAAAPGLAPLLVTAESVAGAPGVLLACVLGAAWGCSLGWIIQHYYATTILTLVVPVAVELPLLINNPDVGRWLPSGALAGVAGLPVEGLLDPFPSFFVSLAWLILAGGCALWFVRSREP</sequence>
<feature type="transmembrane region" description="Helical" evidence="1">
    <location>
        <begin position="136"/>
        <end position="158"/>
    </location>
</feature>
<dbReference type="RefSeq" id="WP_239528877.1">
    <property type="nucleotide sequence ID" value="NZ_BAAAVO010000002.1"/>
</dbReference>
<evidence type="ECO:0000256" key="1">
    <source>
        <dbReference type="SAM" id="Phobius"/>
    </source>
</evidence>
<evidence type="ECO:0000313" key="2">
    <source>
        <dbReference type="EMBL" id="NIJ02245.1"/>
    </source>
</evidence>
<feature type="transmembrane region" description="Helical" evidence="1">
    <location>
        <begin position="219"/>
        <end position="240"/>
    </location>
</feature>
<name>A0ABX0TM11_9MICC</name>
<feature type="transmembrane region" description="Helical" evidence="1">
    <location>
        <begin position="56"/>
        <end position="78"/>
    </location>
</feature>
<comment type="caution">
    <text evidence="2">The sequence shown here is derived from an EMBL/GenBank/DDBJ whole genome shotgun (WGS) entry which is preliminary data.</text>
</comment>
<keyword evidence="1" id="KW-0472">Membrane</keyword>
<gene>
    <name evidence="2" type="ORF">FHR86_002586</name>
</gene>
<keyword evidence="1" id="KW-0812">Transmembrane</keyword>
<feature type="transmembrane region" description="Helical" evidence="1">
    <location>
        <begin position="20"/>
        <end position="44"/>
    </location>
</feature>
<evidence type="ECO:0000313" key="3">
    <source>
        <dbReference type="Proteomes" id="UP000802392"/>
    </source>
</evidence>
<protein>
    <submittedName>
        <fullName evidence="2">Type IV secretory pathway TrbD component</fullName>
    </submittedName>
</protein>
<dbReference type="Proteomes" id="UP000802392">
    <property type="component" value="Unassembled WGS sequence"/>
</dbReference>
<dbReference type="EMBL" id="JAAOZD010000005">
    <property type="protein sequence ID" value="NIJ02245.1"/>
    <property type="molecule type" value="Genomic_DNA"/>
</dbReference>
<reference evidence="2 3" key="1">
    <citation type="submission" date="2020-03" db="EMBL/GenBank/DDBJ databases">
        <title>Genomic Encyclopedia of Type Strains, Phase III (KMG-III): the genomes of soil and plant-associated and newly described type strains.</title>
        <authorList>
            <person name="Whitman W."/>
        </authorList>
    </citation>
    <scope>NUCLEOTIDE SEQUENCE [LARGE SCALE GENOMIC DNA]</scope>
    <source>
        <strain evidence="2 3">CECT 4207</strain>
    </source>
</reference>
<feature type="transmembrane region" description="Helical" evidence="1">
    <location>
        <begin position="104"/>
        <end position="130"/>
    </location>
</feature>
<keyword evidence="3" id="KW-1185">Reference proteome</keyword>
<accession>A0ABX0TM11</accession>
<feature type="transmembrane region" description="Helical" evidence="1">
    <location>
        <begin position="170"/>
        <end position="190"/>
    </location>
</feature>
<keyword evidence="1" id="KW-1133">Transmembrane helix</keyword>
<proteinExistence type="predicted"/>